<organism evidence="1 2">
    <name type="scientific">Linnemannia exigua</name>
    <dbReference type="NCBI Taxonomy" id="604196"/>
    <lineage>
        <taxon>Eukaryota</taxon>
        <taxon>Fungi</taxon>
        <taxon>Fungi incertae sedis</taxon>
        <taxon>Mucoromycota</taxon>
        <taxon>Mortierellomycotina</taxon>
        <taxon>Mortierellomycetes</taxon>
        <taxon>Mortierellales</taxon>
        <taxon>Mortierellaceae</taxon>
        <taxon>Linnemannia</taxon>
    </lineage>
</organism>
<name>A0AAD4H0Y3_9FUNG</name>
<dbReference type="EMBL" id="JAAAIL010002720">
    <property type="protein sequence ID" value="KAG0255016.1"/>
    <property type="molecule type" value="Genomic_DNA"/>
</dbReference>
<dbReference type="Proteomes" id="UP001194580">
    <property type="component" value="Unassembled WGS sequence"/>
</dbReference>
<evidence type="ECO:0000313" key="2">
    <source>
        <dbReference type="Proteomes" id="UP001194580"/>
    </source>
</evidence>
<gene>
    <name evidence="1" type="ORF">BGZ95_005885</name>
</gene>
<comment type="caution">
    <text evidence="1">The sequence shown here is derived from an EMBL/GenBank/DDBJ whole genome shotgun (WGS) entry which is preliminary data.</text>
</comment>
<protein>
    <submittedName>
        <fullName evidence="1">Uncharacterized protein</fullName>
    </submittedName>
</protein>
<proteinExistence type="predicted"/>
<feature type="non-terminal residue" evidence="1">
    <location>
        <position position="70"/>
    </location>
</feature>
<keyword evidence="2" id="KW-1185">Reference proteome</keyword>
<accession>A0AAD4H0Y3</accession>
<reference evidence="1" key="1">
    <citation type="journal article" date="2020" name="Fungal Divers.">
        <title>Resolving the Mortierellaceae phylogeny through synthesis of multi-gene phylogenetics and phylogenomics.</title>
        <authorList>
            <person name="Vandepol N."/>
            <person name="Liber J."/>
            <person name="Desiro A."/>
            <person name="Na H."/>
            <person name="Kennedy M."/>
            <person name="Barry K."/>
            <person name="Grigoriev I.V."/>
            <person name="Miller A.N."/>
            <person name="O'Donnell K."/>
            <person name="Stajich J.E."/>
            <person name="Bonito G."/>
        </authorList>
    </citation>
    <scope>NUCLEOTIDE SEQUENCE</scope>
    <source>
        <strain evidence="1">NRRL 28262</strain>
    </source>
</reference>
<sequence>MMTRANSSSSLLGSDAEEDTTIQVSAASDGTVVRLDRSLKAWYLIAPHSDYVDYEKEVIWIDLGHFWKCV</sequence>
<evidence type="ECO:0000313" key="1">
    <source>
        <dbReference type="EMBL" id="KAG0255016.1"/>
    </source>
</evidence>
<dbReference type="AlphaFoldDB" id="A0AAD4H0Y3"/>